<reference evidence="3 4" key="1">
    <citation type="submission" date="2018-04" db="EMBL/GenBank/DDBJ databases">
        <title>The genome of golden apple snail Pomacea canaliculata provides insight into stress tolerance and invasive adaptation.</title>
        <authorList>
            <person name="Liu C."/>
            <person name="Liu B."/>
            <person name="Ren Y."/>
            <person name="Zhang Y."/>
            <person name="Wang H."/>
            <person name="Li S."/>
            <person name="Jiang F."/>
            <person name="Yin L."/>
            <person name="Zhang G."/>
            <person name="Qian W."/>
            <person name="Fan W."/>
        </authorList>
    </citation>
    <scope>NUCLEOTIDE SEQUENCE [LARGE SCALE GENOMIC DNA]</scope>
    <source>
        <strain evidence="3">SZHN2017</strain>
        <tissue evidence="3">Muscle</tissue>
    </source>
</reference>
<comment type="function">
    <text evidence="2">Accessory subunit of the mitochondrial membrane respiratory chain NADH dehydrogenase (Complex I), that is believed not to be involved in catalysis. Complex I functions in the transfer of electrons from NADH to the respiratory chain. The immediate electron acceptor for the enzyme is believed to be ubiquinone.</text>
</comment>
<keyword evidence="2" id="KW-0249">Electron transport</keyword>
<dbReference type="GO" id="GO:0045271">
    <property type="term" value="C:respiratory chain complex I"/>
    <property type="evidence" value="ECO:0007669"/>
    <property type="project" value="InterPro"/>
</dbReference>
<evidence type="ECO:0000256" key="2">
    <source>
        <dbReference type="RuleBase" id="RU363103"/>
    </source>
</evidence>
<dbReference type="GO" id="GO:0005743">
    <property type="term" value="C:mitochondrial inner membrane"/>
    <property type="evidence" value="ECO:0007669"/>
    <property type="project" value="UniProtKB-SubCell"/>
</dbReference>
<evidence type="ECO:0000256" key="1">
    <source>
        <dbReference type="ARBA" id="ARBA00007355"/>
    </source>
</evidence>
<comment type="caution">
    <text evidence="3">The sequence shown here is derived from an EMBL/GenBank/DDBJ whole genome shotgun (WGS) entry which is preliminary data.</text>
</comment>
<dbReference type="InterPro" id="IPR007763">
    <property type="entry name" value="NDUFA12"/>
</dbReference>
<dbReference type="EMBL" id="PZQS01000009">
    <property type="protein sequence ID" value="PVD24360.1"/>
    <property type="molecule type" value="Genomic_DNA"/>
</dbReference>
<evidence type="ECO:0000313" key="3">
    <source>
        <dbReference type="EMBL" id="PVD24360.1"/>
    </source>
</evidence>
<dbReference type="GO" id="GO:0006979">
    <property type="term" value="P:response to oxidative stress"/>
    <property type="evidence" value="ECO:0007669"/>
    <property type="project" value="TreeGrafter"/>
</dbReference>
<keyword evidence="2" id="KW-0813">Transport</keyword>
<comment type="subcellular location">
    <subcellularLocation>
        <location evidence="2">Mitochondrion inner membrane</location>
        <topology evidence="2">Peripheral membrane protein</topology>
        <orientation evidence="2">Matrix side</orientation>
    </subcellularLocation>
</comment>
<evidence type="ECO:0000313" key="4">
    <source>
        <dbReference type="Proteomes" id="UP000245119"/>
    </source>
</evidence>
<name>A0A2T7NT54_POMCA</name>
<proteinExistence type="inferred from homology"/>
<dbReference type="AlphaFoldDB" id="A0A2T7NT54"/>
<keyword evidence="2" id="KW-0472">Membrane</keyword>
<dbReference type="PANTHER" id="PTHR12910">
    <property type="entry name" value="NADH-UBIQUINONE OXIDOREDUCTASE SUBUNIT B17.2"/>
    <property type="match status" value="1"/>
</dbReference>
<accession>A0A2T7NT54</accession>
<comment type="similarity">
    <text evidence="1 2">Belongs to the complex I NDUFA12 subunit family.</text>
</comment>
<sequence length="114" mass="13359">MPFYRTDELKTGTLVGEDDYGNKYYQNPMYFMGRSRWVEYSPAVGMDYDGSQVPPEWHRWLSYMSDEPPTVAKLVKYPWMQKHTENLSGTPQAYVPYSTVPAKIQAWTPPPKKR</sequence>
<dbReference type="STRING" id="400727.A0A2T7NT54"/>
<organism evidence="3 4">
    <name type="scientific">Pomacea canaliculata</name>
    <name type="common">Golden apple snail</name>
    <dbReference type="NCBI Taxonomy" id="400727"/>
    <lineage>
        <taxon>Eukaryota</taxon>
        <taxon>Metazoa</taxon>
        <taxon>Spiralia</taxon>
        <taxon>Lophotrochozoa</taxon>
        <taxon>Mollusca</taxon>
        <taxon>Gastropoda</taxon>
        <taxon>Caenogastropoda</taxon>
        <taxon>Architaenioglossa</taxon>
        <taxon>Ampullarioidea</taxon>
        <taxon>Ampullariidae</taxon>
        <taxon>Pomacea</taxon>
    </lineage>
</organism>
<keyword evidence="2" id="KW-0999">Mitochondrion inner membrane</keyword>
<dbReference type="Proteomes" id="UP000245119">
    <property type="component" value="Linkage Group LG9"/>
</dbReference>
<dbReference type="PANTHER" id="PTHR12910:SF2">
    <property type="entry name" value="NADH DEHYDROGENASE [UBIQUINONE] 1 ALPHA SUBCOMPLEX SUBUNIT 12"/>
    <property type="match status" value="1"/>
</dbReference>
<keyword evidence="2" id="KW-0679">Respiratory chain</keyword>
<dbReference type="OrthoDB" id="274641at2759"/>
<keyword evidence="2" id="KW-0496">Mitochondrion</keyword>
<comment type="subunit">
    <text evidence="2">Complex I is composed of 45 different subunits.</text>
</comment>
<dbReference type="Pfam" id="PF05071">
    <property type="entry name" value="NDUFA12"/>
    <property type="match status" value="1"/>
</dbReference>
<protein>
    <recommendedName>
        <fullName evidence="2">NADH dehydrogenase [ubiquinone] 1 alpha subcomplex subunit 12</fullName>
    </recommendedName>
</protein>
<gene>
    <name evidence="3" type="ORF">C0Q70_14841</name>
</gene>
<keyword evidence="4" id="KW-1185">Reference proteome</keyword>